<accession>A0A813Y8A3</accession>
<evidence type="ECO:0000313" key="3">
    <source>
        <dbReference type="Proteomes" id="UP000663828"/>
    </source>
</evidence>
<feature type="compositionally biased region" description="Low complexity" evidence="1">
    <location>
        <begin position="476"/>
        <end position="506"/>
    </location>
</feature>
<feature type="region of interest" description="Disordered" evidence="1">
    <location>
        <begin position="394"/>
        <end position="429"/>
    </location>
</feature>
<feature type="compositionally biased region" description="Polar residues" evidence="1">
    <location>
        <begin position="447"/>
        <end position="461"/>
    </location>
</feature>
<keyword evidence="3" id="KW-1185">Reference proteome</keyword>
<protein>
    <submittedName>
        <fullName evidence="2">Uncharacterized protein</fullName>
    </submittedName>
</protein>
<evidence type="ECO:0000256" key="1">
    <source>
        <dbReference type="SAM" id="MobiDB-lite"/>
    </source>
</evidence>
<feature type="compositionally biased region" description="Low complexity" evidence="1">
    <location>
        <begin position="394"/>
        <end position="409"/>
    </location>
</feature>
<comment type="caution">
    <text evidence="2">The sequence shown here is derived from an EMBL/GenBank/DDBJ whole genome shotgun (WGS) entry which is preliminary data.</text>
</comment>
<feature type="compositionally biased region" description="Polar residues" evidence="1">
    <location>
        <begin position="411"/>
        <end position="422"/>
    </location>
</feature>
<reference evidence="2" key="1">
    <citation type="submission" date="2021-02" db="EMBL/GenBank/DDBJ databases">
        <authorList>
            <person name="Nowell W R."/>
        </authorList>
    </citation>
    <scope>NUCLEOTIDE SEQUENCE</scope>
</reference>
<dbReference type="AlphaFoldDB" id="A0A813Y8A3"/>
<dbReference type="EMBL" id="CAJNOR010000324">
    <property type="protein sequence ID" value="CAF0880228.1"/>
    <property type="molecule type" value="Genomic_DNA"/>
</dbReference>
<feature type="region of interest" description="Disordered" evidence="1">
    <location>
        <begin position="361"/>
        <end position="380"/>
    </location>
</feature>
<organism evidence="2 3">
    <name type="scientific">Adineta ricciae</name>
    <name type="common">Rotifer</name>
    <dbReference type="NCBI Taxonomy" id="249248"/>
    <lineage>
        <taxon>Eukaryota</taxon>
        <taxon>Metazoa</taxon>
        <taxon>Spiralia</taxon>
        <taxon>Gnathifera</taxon>
        <taxon>Rotifera</taxon>
        <taxon>Eurotatoria</taxon>
        <taxon>Bdelloidea</taxon>
        <taxon>Adinetida</taxon>
        <taxon>Adinetidae</taxon>
        <taxon>Adineta</taxon>
    </lineage>
</organism>
<name>A0A813Y8A3_ADIRI</name>
<dbReference type="Proteomes" id="UP000663828">
    <property type="component" value="Unassembled WGS sequence"/>
</dbReference>
<evidence type="ECO:0000313" key="2">
    <source>
        <dbReference type="EMBL" id="CAF0880228.1"/>
    </source>
</evidence>
<sequence>MQNYYSPSLPIYSDFFLQRRNQYQDKSSFRQNSYFSPYYPIQFYSQTNNYPWNIFSQYERYNTGFIQSSPIDSRYLYQYPRPYHSQIHEGYPRRSYNNISLSTYSRLFYSNDYQNKIYQYDKRSSSHRRPTKKDAKISILNTRARIEEHPNLPRFPCTSSNISNYANYSHLNPLPPKIRVIFIPPATSLPQQQQQQLYNLTPCIPPFLFNRISQPQCSLPLPPPLPQLSSLPLSPAVQQMVMQQYSNPVAILPFASNYFTAPAAPQQPLSIMPTPALPTPQYALQPSTVPVPPPSSIPMPLSNPAAPYAYANPDVSASQPTSSYYPSTCRACVPAPPPLTVPVTGHCWVQHCSACHHVPTDVSNPNERPHNHGRMTPLLRQPTVEQYIYDERNQQYSHQQQQSPQQHYPHINNSQARQNSWSNNLPPLPPGAVIISDEYITEDQPYGTYSSSNPYTQYSQHRSNRDDQNCASGSRGSYTDSSCSTGSSSSSSYSKNSSRNKYNRGSTTTMDSCIHQPNRVHTSRWDAHNNLKSELVSQNDKARQVLSNYGMSPKQNERDNGQIKSSVTLNNQNRTNLKVNVSSLNTLDSQDFFSTPVSNLRSLDAISMTTITTEDEAL</sequence>
<proteinExistence type="predicted"/>
<gene>
    <name evidence="2" type="ORF">XAT740_LOCUS6960</name>
</gene>
<feature type="region of interest" description="Disordered" evidence="1">
    <location>
        <begin position="445"/>
        <end position="523"/>
    </location>
</feature>